<gene>
    <name evidence="11" type="ORF">TBH_C2778</name>
</gene>
<dbReference type="Pfam" id="PF09699">
    <property type="entry name" value="Paired_CXXCH_1"/>
    <property type="match status" value="2"/>
</dbReference>
<sequence>MLKRLLLCCLLLVPAAPVLAALVGAPLMRLEGGLQQPSAVAVAEDGRAFVLDGLQRRIQVFDPRGALRDSLPLPPGTMPATDIAIQGERLYVADPTAHRILILDGQGRLLDELLPRPDERTVEPSALLVSQKQLWWSDRRGHRLCRSQLDDGRSTRCQGGQGEMPGRFRYPYMLAADARGYVLAVDVLNARVQLFAPDGKFSGSMGRFGLLPGQLFRPNGIAVLEDGGVLVSDAWTGSLTLFRQRKARGLLRHRDGRPWRFAMPVGMTRWKDRLYVVDLQSNRVEVLRLTDDGRPAPPLPQGGPSRDSRRNCLQCHVSWSPDHVPEADAPVLPVAEPRMCLSCHHGAVVDSRPRLGQGHQHPTLHEARDGKPAGDAQRFEEDEVPQDYPLAGERRLYCASCHTPHDRPEGGEPLGAERSNPWLRKANRDSALCLDCHASRRTAAEDRQRKDIERLNHPLGVIMKRPPKKAAAGYAAWEELQQGLPDALKQAGARLGTQGRLICQSCHQVHGAEGEPLLAAKQEGSRLCVTCHQAQHSRDEKDARRKGVHPVGLKLDEEVELGGKTIRRVDCLACHSVHDAQPGTALLPRGKNARSLCPACHGRQNARDKEDALKKGVHPVNTRLDDPVKLAGREIRELDCRSCHSVHEGVQGTPALVADHADGTLCKSCHEEQEKLRHTDHDLGKHPAAHRNRLKAPWKDAGLCGACHSLHRGKGEQPFLFVGAAWQVDDKRDLSLRDVLCLSCHHEGNQVDAKPVEDFSHPWKDLILRSDVEKMPLLDEQGKISEFGRIGCITCHEPHHWRPGNNPPQGVRKDDRGNEEGTVQSSFLRREDLAGSFCVNCHGREAKLKYKYYHDAAGRGKKPDYLH</sequence>
<dbReference type="EMBL" id="AP012273">
    <property type="protein sequence ID" value="BAO45679.1"/>
    <property type="molecule type" value="Genomic_DNA"/>
</dbReference>
<dbReference type="InterPro" id="IPR001258">
    <property type="entry name" value="NHL_repeat"/>
</dbReference>
<keyword evidence="1" id="KW-0813">Transport</keyword>
<keyword evidence="6" id="KW-0408">Iron</keyword>
<dbReference type="PANTHER" id="PTHR24104:SF25">
    <property type="entry name" value="PROTEIN LIN-41"/>
    <property type="match status" value="1"/>
</dbReference>
<keyword evidence="5" id="KW-0249">Electron transport</keyword>
<accession>A0A7U6GL76</accession>
<feature type="signal peptide" evidence="9">
    <location>
        <begin position="1"/>
        <end position="20"/>
    </location>
</feature>
<dbReference type="AlphaFoldDB" id="A0A7U6GL76"/>
<dbReference type="PANTHER" id="PTHR24104">
    <property type="entry name" value="E3 UBIQUITIN-PROTEIN LIGASE NHLRC1-RELATED"/>
    <property type="match status" value="1"/>
</dbReference>
<organism evidence="11 12">
    <name type="scientific">Thiolapillus brandeum</name>
    <dbReference type="NCBI Taxonomy" id="1076588"/>
    <lineage>
        <taxon>Bacteria</taxon>
        <taxon>Pseudomonadati</taxon>
        <taxon>Pseudomonadota</taxon>
        <taxon>Gammaproteobacteria</taxon>
        <taxon>Chromatiales</taxon>
        <taxon>Sedimenticolaceae</taxon>
        <taxon>Thiolapillus</taxon>
    </lineage>
</organism>
<evidence type="ECO:0000256" key="9">
    <source>
        <dbReference type="SAM" id="SignalP"/>
    </source>
</evidence>
<feature type="chain" id="PRO_5030734826" description="Doubled CXXCH motif domain-containing protein" evidence="9">
    <location>
        <begin position="21"/>
        <end position="867"/>
    </location>
</feature>
<dbReference type="Gene3D" id="1.10.3820.10">
    <property type="entry name" value="Di-heme elbow motif domain"/>
    <property type="match status" value="1"/>
</dbReference>
<evidence type="ECO:0000256" key="8">
    <source>
        <dbReference type="SAM" id="MobiDB-lite"/>
    </source>
</evidence>
<evidence type="ECO:0000256" key="4">
    <source>
        <dbReference type="ARBA" id="ARBA00022737"/>
    </source>
</evidence>
<dbReference type="Gene3D" id="2.120.10.30">
    <property type="entry name" value="TolB, C-terminal domain"/>
    <property type="match status" value="2"/>
</dbReference>
<feature type="region of interest" description="Disordered" evidence="8">
    <location>
        <begin position="351"/>
        <end position="386"/>
    </location>
</feature>
<dbReference type="InterPro" id="IPR050952">
    <property type="entry name" value="TRIM-NHL_E3_ligases"/>
</dbReference>
<feature type="region of interest" description="Disordered" evidence="8">
    <location>
        <begin position="800"/>
        <end position="825"/>
    </location>
</feature>
<dbReference type="Proteomes" id="UP000031631">
    <property type="component" value="Chromosome"/>
</dbReference>
<evidence type="ECO:0000256" key="1">
    <source>
        <dbReference type="ARBA" id="ARBA00022448"/>
    </source>
</evidence>
<keyword evidence="12" id="KW-1185">Reference proteome</keyword>
<dbReference type="InterPro" id="IPR036280">
    <property type="entry name" value="Multihaem_cyt_sf"/>
</dbReference>
<dbReference type="InterPro" id="IPR038266">
    <property type="entry name" value="NapC/NirT_cytc_sf"/>
</dbReference>
<feature type="region of interest" description="Disordered" evidence="8">
    <location>
        <begin position="289"/>
        <end position="310"/>
    </location>
</feature>
<reference evidence="11 12" key="1">
    <citation type="journal article" date="2014" name="PLoS ONE">
        <title>Physiological and genomic features of a novel sulfur-oxidizing gammaproteobacterium belonging to a previously uncultivated symbiotic lineage isolated from a hydrothermal vent.</title>
        <authorList>
            <person name="Nunoura T."/>
            <person name="Takaki Y."/>
            <person name="Kazama H."/>
            <person name="Kakuta J."/>
            <person name="Shimamura S."/>
            <person name="Makita H."/>
            <person name="Hirai M."/>
            <person name="Miyazaki M."/>
            <person name="Takai K."/>
        </authorList>
    </citation>
    <scope>NUCLEOTIDE SEQUENCE [LARGE SCALE GENOMIC DNA]</scope>
    <source>
        <strain evidence="11 12">Hiromi1</strain>
    </source>
</reference>
<dbReference type="RefSeq" id="WP_041069632.1">
    <property type="nucleotide sequence ID" value="NZ_AP012273.1"/>
</dbReference>
<feature type="compositionally biased region" description="Basic and acidic residues" evidence="8">
    <location>
        <begin position="363"/>
        <end position="372"/>
    </location>
</feature>
<evidence type="ECO:0000256" key="7">
    <source>
        <dbReference type="PROSITE-ProRule" id="PRU00504"/>
    </source>
</evidence>
<keyword evidence="2" id="KW-0349">Heme</keyword>
<evidence type="ECO:0000256" key="6">
    <source>
        <dbReference type="ARBA" id="ARBA00023004"/>
    </source>
</evidence>
<evidence type="ECO:0000313" key="11">
    <source>
        <dbReference type="EMBL" id="BAO45679.1"/>
    </source>
</evidence>
<evidence type="ECO:0000259" key="10">
    <source>
        <dbReference type="Pfam" id="PF09699"/>
    </source>
</evidence>
<evidence type="ECO:0000256" key="3">
    <source>
        <dbReference type="ARBA" id="ARBA00022723"/>
    </source>
</evidence>
<keyword evidence="3" id="KW-0479">Metal-binding</keyword>
<dbReference type="KEGG" id="tbn:TBH_C2778"/>
<dbReference type="InterPro" id="IPR010177">
    <property type="entry name" value="Paired_CXXCH_1"/>
</dbReference>
<evidence type="ECO:0000313" key="12">
    <source>
        <dbReference type="Proteomes" id="UP000031631"/>
    </source>
</evidence>
<proteinExistence type="predicted"/>
<feature type="domain" description="Doubled CXXCH motif" evidence="10">
    <location>
        <begin position="503"/>
        <end position="535"/>
    </location>
</feature>
<keyword evidence="4" id="KW-0677">Repeat</keyword>
<evidence type="ECO:0000256" key="2">
    <source>
        <dbReference type="ARBA" id="ARBA00022617"/>
    </source>
</evidence>
<dbReference type="GO" id="GO:0008270">
    <property type="term" value="F:zinc ion binding"/>
    <property type="evidence" value="ECO:0007669"/>
    <property type="project" value="UniProtKB-KW"/>
</dbReference>
<dbReference type="InterPro" id="IPR011042">
    <property type="entry name" value="6-blade_b-propeller_TolB-like"/>
</dbReference>
<dbReference type="Gene3D" id="1.10.1130.10">
    <property type="entry name" value="Flavocytochrome C3, Chain A"/>
    <property type="match status" value="1"/>
</dbReference>
<dbReference type="Gene3D" id="3.90.10.10">
    <property type="entry name" value="Cytochrome C3"/>
    <property type="match status" value="1"/>
</dbReference>
<name>A0A7U6GL76_9GAMM</name>
<feature type="domain" description="Doubled CXXCH motif" evidence="10">
    <location>
        <begin position="398"/>
        <end position="440"/>
    </location>
</feature>
<dbReference type="SUPFAM" id="SSF48695">
    <property type="entry name" value="Multiheme cytochromes"/>
    <property type="match status" value="2"/>
</dbReference>
<dbReference type="PROSITE" id="PS51125">
    <property type="entry name" value="NHL"/>
    <property type="match status" value="1"/>
</dbReference>
<keyword evidence="9" id="KW-0732">Signal</keyword>
<feature type="repeat" description="NHL" evidence="7">
    <location>
        <begin position="202"/>
        <end position="245"/>
    </location>
</feature>
<evidence type="ECO:0000256" key="5">
    <source>
        <dbReference type="ARBA" id="ARBA00022982"/>
    </source>
</evidence>
<protein>
    <recommendedName>
        <fullName evidence="10">Doubled CXXCH motif domain-containing protein</fullName>
    </recommendedName>
</protein>
<dbReference type="SUPFAM" id="SSF101898">
    <property type="entry name" value="NHL repeat"/>
    <property type="match status" value="1"/>
</dbReference>